<evidence type="ECO:0000313" key="3">
    <source>
        <dbReference type="Proteomes" id="UP000245627"/>
    </source>
</evidence>
<keyword evidence="1" id="KW-1133">Transmembrane helix</keyword>
<evidence type="ECO:0000256" key="1">
    <source>
        <dbReference type="SAM" id="Phobius"/>
    </source>
</evidence>
<keyword evidence="1" id="KW-0812">Transmembrane</keyword>
<protein>
    <submittedName>
        <fullName evidence="2">Uncharacterized protein</fullName>
    </submittedName>
</protein>
<organism evidence="2 3">
    <name type="scientific">Sphingobacterium corticibacter</name>
    <dbReference type="NCBI Taxonomy" id="2171749"/>
    <lineage>
        <taxon>Bacteria</taxon>
        <taxon>Pseudomonadati</taxon>
        <taxon>Bacteroidota</taxon>
        <taxon>Sphingobacteriia</taxon>
        <taxon>Sphingobacteriales</taxon>
        <taxon>Sphingobacteriaceae</taxon>
        <taxon>Sphingobacterium</taxon>
    </lineage>
</organism>
<feature type="transmembrane region" description="Helical" evidence="1">
    <location>
        <begin position="20"/>
        <end position="42"/>
    </location>
</feature>
<sequence>KLNYSPRIMIISLKNFLAAASRFGTLCFTLSSLTFLFLFPFLSDGIAKVGIFSDLPNLF</sequence>
<gene>
    <name evidence="2" type="ORF">DC487_15185</name>
</gene>
<name>A0A2T8HFE3_9SPHI</name>
<feature type="non-terminal residue" evidence="2">
    <location>
        <position position="1"/>
    </location>
</feature>
<comment type="caution">
    <text evidence="2">The sequence shown here is derived from an EMBL/GenBank/DDBJ whole genome shotgun (WGS) entry which is preliminary data.</text>
</comment>
<keyword evidence="3" id="KW-1185">Reference proteome</keyword>
<reference evidence="2 3" key="1">
    <citation type="submission" date="2018-04" db="EMBL/GenBank/DDBJ databases">
        <title>Sphingobacterium cortibacter sp. nov.</title>
        <authorList>
            <person name="Li Y."/>
        </authorList>
    </citation>
    <scope>NUCLEOTIDE SEQUENCE [LARGE SCALE GENOMIC DNA]</scope>
    <source>
        <strain evidence="2 3">2c-3</strain>
    </source>
</reference>
<dbReference type="AlphaFoldDB" id="A0A2T8HFE3"/>
<accession>A0A2T8HFE3</accession>
<keyword evidence="1" id="KW-0472">Membrane</keyword>
<dbReference type="EMBL" id="QDKG01000007">
    <property type="protein sequence ID" value="PVH24082.1"/>
    <property type="molecule type" value="Genomic_DNA"/>
</dbReference>
<evidence type="ECO:0000313" key="2">
    <source>
        <dbReference type="EMBL" id="PVH24082.1"/>
    </source>
</evidence>
<proteinExistence type="predicted"/>
<dbReference type="Proteomes" id="UP000245627">
    <property type="component" value="Unassembled WGS sequence"/>
</dbReference>